<sequence length="687" mass="74469">MLETFSHPQSVPSFNGTGDIGGWFKTLIRDYRYANGNKDPSPSCMIQALDNAIVGDAGTFVGNNPLLAQIVEQADAFTATAEDLALFRCTLQDYYGVKSEVAAVHGGPIPHVVQGDRESLDAYHGRVLSIFRARGGRDKPISADQPPLTTLEVSSIRDWVYLFVRGLQNKSLAHEAIDHGVLLSDSFRSAFQIVKESGSRLDVKANMARHMAQQTRNGLIDGWFRQQFGHSANEELSRAYGLPSSLFDAYGGSCDPAVPAQPFMSAQGISGGWNYHQPSQFHSPPVPQQGYAYWPQQANVFQFAPAPAPAFSPAPVYAPAPVPAPVAAPAPVPAPVYIPSPAPVAAPVSVYSPAPDPVRARYTTVDVSGLCPPMEYEETEFIAPEPVEDEYPTFEAVDVSHAAVETGVNPLPFQHHEQEDATVEDVIVIEDAAVQDASVDEDIVENVTAAGEVADVKDVTAVGDITPIEDAVVVEDIAVVEDAAVEEDIIEDVTAVGDVIPVEDAVVVEDITAVEDVTVEDASVEEDIVENVVTVGDVTDEDLPLPLIQSLEGVDEDTPESVAQYALWTMTLISEASPPLDKRESMSVTDMIYEDEIPLPLSVPLVREKTVKGIARAFSEIWGCEGIGPVVLKGLVAFLMQPWMINRELPTQVRKLSRIIIPKKRLRKKKVSYSLRPQPVLLSTYQS</sequence>
<dbReference type="EMBL" id="SRQM01000345">
    <property type="protein sequence ID" value="KAG6112152.1"/>
    <property type="molecule type" value="Genomic_DNA"/>
</dbReference>
<accession>A0A9P7PW99</accession>
<organism evidence="1 2">
    <name type="scientific">Claviceps humidiphila</name>
    <dbReference type="NCBI Taxonomy" id="1294629"/>
    <lineage>
        <taxon>Eukaryota</taxon>
        <taxon>Fungi</taxon>
        <taxon>Dikarya</taxon>
        <taxon>Ascomycota</taxon>
        <taxon>Pezizomycotina</taxon>
        <taxon>Sordariomycetes</taxon>
        <taxon>Hypocreomycetidae</taxon>
        <taxon>Hypocreales</taxon>
        <taxon>Clavicipitaceae</taxon>
        <taxon>Claviceps</taxon>
    </lineage>
</organism>
<proteinExistence type="predicted"/>
<name>A0A9P7PW99_9HYPO</name>
<comment type="caution">
    <text evidence="1">The sequence shown here is derived from an EMBL/GenBank/DDBJ whole genome shotgun (WGS) entry which is preliminary data.</text>
</comment>
<dbReference type="Proteomes" id="UP000732380">
    <property type="component" value="Unassembled WGS sequence"/>
</dbReference>
<evidence type="ECO:0000313" key="1">
    <source>
        <dbReference type="EMBL" id="KAG6112152.1"/>
    </source>
</evidence>
<reference evidence="1 2" key="1">
    <citation type="journal article" date="2020" name="bioRxiv">
        <title>Whole genome comparisons of ergot fungi reveals the divergence and evolution of species within the genus Claviceps are the result of varying mechanisms driving genome evolution and host range expansion.</title>
        <authorList>
            <person name="Wyka S.A."/>
            <person name="Mondo S.J."/>
            <person name="Liu M."/>
            <person name="Dettman J."/>
            <person name="Nalam V."/>
            <person name="Broders K.D."/>
        </authorList>
    </citation>
    <scope>NUCLEOTIDE SEQUENCE [LARGE SCALE GENOMIC DNA]</scope>
    <source>
        <strain evidence="1 2">LM576</strain>
    </source>
</reference>
<gene>
    <name evidence="1" type="ORF">E4U13_004395</name>
</gene>
<dbReference type="AlphaFoldDB" id="A0A9P7PW99"/>
<keyword evidence="2" id="KW-1185">Reference proteome</keyword>
<evidence type="ECO:0000313" key="2">
    <source>
        <dbReference type="Proteomes" id="UP000732380"/>
    </source>
</evidence>
<protein>
    <submittedName>
        <fullName evidence="1">Uncharacterized protein</fullName>
    </submittedName>
</protein>